<dbReference type="Proteomes" id="UP000287908">
    <property type="component" value="Unassembled WGS sequence"/>
</dbReference>
<accession>A0A432ZFK5</accession>
<gene>
    <name evidence="3" type="ORF">CWI81_08385</name>
</gene>
<protein>
    <submittedName>
        <fullName evidence="3">DUF2892 domain-containing protein</fullName>
    </submittedName>
</protein>
<keyword evidence="1" id="KW-0812">Transmembrane</keyword>
<dbReference type="EMBL" id="PIQF01000002">
    <property type="protein sequence ID" value="RUO76122.1"/>
    <property type="molecule type" value="Genomic_DNA"/>
</dbReference>
<dbReference type="AlphaFoldDB" id="A0A432ZFK5"/>
<dbReference type="Pfam" id="PF11127">
    <property type="entry name" value="YgaP-like_TM"/>
    <property type="match status" value="1"/>
</dbReference>
<dbReference type="OrthoDB" id="9799383at2"/>
<evidence type="ECO:0000313" key="4">
    <source>
        <dbReference type="Proteomes" id="UP000287908"/>
    </source>
</evidence>
<evidence type="ECO:0000256" key="1">
    <source>
        <dbReference type="SAM" id="Phobius"/>
    </source>
</evidence>
<comment type="caution">
    <text evidence="3">The sequence shown here is derived from an EMBL/GenBank/DDBJ whole genome shotgun (WGS) entry which is preliminary data.</text>
</comment>
<organism evidence="3 4">
    <name type="scientific">Idiomarina seosinensis</name>
    <dbReference type="NCBI Taxonomy" id="281739"/>
    <lineage>
        <taxon>Bacteria</taxon>
        <taxon>Pseudomonadati</taxon>
        <taxon>Pseudomonadota</taxon>
        <taxon>Gammaproteobacteria</taxon>
        <taxon>Alteromonadales</taxon>
        <taxon>Idiomarinaceae</taxon>
        <taxon>Idiomarina</taxon>
    </lineage>
</organism>
<reference evidence="3 4" key="1">
    <citation type="journal article" date="2011" name="Front. Microbiol.">
        <title>Genomic signatures of strain selection and enhancement in Bacillus atrophaeus var. globigii, a historical biowarfare simulant.</title>
        <authorList>
            <person name="Gibbons H.S."/>
            <person name="Broomall S.M."/>
            <person name="McNew L.A."/>
            <person name="Daligault H."/>
            <person name="Chapman C."/>
            <person name="Bruce D."/>
            <person name="Karavis M."/>
            <person name="Krepps M."/>
            <person name="McGregor P.A."/>
            <person name="Hong C."/>
            <person name="Park K.H."/>
            <person name="Akmal A."/>
            <person name="Feldman A."/>
            <person name="Lin J.S."/>
            <person name="Chang W.E."/>
            <person name="Higgs B.W."/>
            <person name="Demirev P."/>
            <person name="Lindquist J."/>
            <person name="Liem A."/>
            <person name="Fochler E."/>
            <person name="Read T.D."/>
            <person name="Tapia R."/>
            <person name="Johnson S."/>
            <person name="Bishop-Lilly K.A."/>
            <person name="Detter C."/>
            <person name="Han C."/>
            <person name="Sozhamannan S."/>
            <person name="Rosenzweig C.N."/>
            <person name="Skowronski E.W."/>
        </authorList>
    </citation>
    <scope>NUCLEOTIDE SEQUENCE [LARGE SCALE GENOMIC DNA]</scope>
    <source>
        <strain evidence="3 4">CL-SP19</strain>
    </source>
</reference>
<feature type="domain" description="Inner membrane protein YgaP-like transmembrane" evidence="2">
    <location>
        <begin position="2"/>
        <end position="63"/>
    </location>
</feature>
<dbReference type="InterPro" id="IPR021309">
    <property type="entry name" value="YgaP-like_TM"/>
</dbReference>
<proteinExistence type="predicted"/>
<feature type="transmembrane region" description="Helical" evidence="1">
    <location>
        <begin position="31"/>
        <end position="55"/>
    </location>
</feature>
<evidence type="ECO:0000313" key="3">
    <source>
        <dbReference type="EMBL" id="RUO76122.1"/>
    </source>
</evidence>
<keyword evidence="1" id="KW-0472">Membrane</keyword>
<keyword evidence="4" id="KW-1185">Reference proteome</keyword>
<feature type="transmembrane region" description="Helical" evidence="1">
    <location>
        <begin position="7"/>
        <end position="25"/>
    </location>
</feature>
<name>A0A432ZFK5_9GAMM</name>
<dbReference type="RefSeq" id="WP_126784845.1">
    <property type="nucleotide sequence ID" value="NZ_PIQF01000002.1"/>
</dbReference>
<sequence>MSVEKAVTAFAGFMVLLSVALTYWLHPNFVWLTVFVGANLFQQSFTGFCPASIFLKRVVGLKTERELANTKKTAN</sequence>
<dbReference type="Gene3D" id="6.10.140.1340">
    <property type="match status" value="1"/>
</dbReference>
<evidence type="ECO:0000259" key="2">
    <source>
        <dbReference type="Pfam" id="PF11127"/>
    </source>
</evidence>
<keyword evidence="1" id="KW-1133">Transmembrane helix</keyword>